<dbReference type="EMBL" id="LAZR01008025">
    <property type="protein sequence ID" value="KKM81405.1"/>
    <property type="molecule type" value="Genomic_DNA"/>
</dbReference>
<accession>A0A0F9MXQ5</accession>
<sequence length="92" mass="10773">MAVASCPNSPTGYHWLVGTEHFHESKELVRCKFCVLERWVAITWDKCVEESSRSPKTPPIYVKPNKLRKPVGRQYEQMKTGDRVILMRRRTP</sequence>
<evidence type="ECO:0000313" key="1">
    <source>
        <dbReference type="EMBL" id="KKM81405.1"/>
    </source>
</evidence>
<protein>
    <submittedName>
        <fullName evidence="1">Uncharacterized protein</fullName>
    </submittedName>
</protein>
<organism evidence="1">
    <name type="scientific">marine sediment metagenome</name>
    <dbReference type="NCBI Taxonomy" id="412755"/>
    <lineage>
        <taxon>unclassified sequences</taxon>
        <taxon>metagenomes</taxon>
        <taxon>ecological metagenomes</taxon>
    </lineage>
</organism>
<proteinExistence type="predicted"/>
<name>A0A0F9MXQ5_9ZZZZ</name>
<reference evidence="1" key="1">
    <citation type="journal article" date="2015" name="Nature">
        <title>Complex archaea that bridge the gap between prokaryotes and eukaryotes.</title>
        <authorList>
            <person name="Spang A."/>
            <person name="Saw J.H."/>
            <person name="Jorgensen S.L."/>
            <person name="Zaremba-Niedzwiedzka K."/>
            <person name="Martijn J."/>
            <person name="Lind A.E."/>
            <person name="van Eijk R."/>
            <person name="Schleper C."/>
            <person name="Guy L."/>
            <person name="Ettema T.J."/>
        </authorList>
    </citation>
    <scope>NUCLEOTIDE SEQUENCE</scope>
</reference>
<comment type="caution">
    <text evidence="1">The sequence shown here is derived from an EMBL/GenBank/DDBJ whole genome shotgun (WGS) entry which is preliminary data.</text>
</comment>
<dbReference type="AlphaFoldDB" id="A0A0F9MXQ5"/>
<gene>
    <name evidence="1" type="ORF">LCGC14_1330190</name>
</gene>